<protein>
    <submittedName>
        <fullName evidence="3">Nuclear receptor domain-containing protein</fullName>
    </submittedName>
</protein>
<name>A0A0N5AGT5_9BILA</name>
<keyword evidence="1" id="KW-0472">Membrane</keyword>
<keyword evidence="1" id="KW-1133">Transmembrane helix</keyword>
<evidence type="ECO:0000256" key="1">
    <source>
        <dbReference type="SAM" id="Phobius"/>
    </source>
</evidence>
<accession>A0A0N5AGT5</accession>
<dbReference type="AlphaFoldDB" id="A0A0N5AGT5"/>
<dbReference type="Proteomes" id="UP000046393">
    <property type="component" value="Unplaced"/>
</dbReference>
<evidence type="ECO:0000313" key="3">
    <source>
        <dbReference type="WBParaSite" id="SMUV_0000355401-mRNA-1"/>
    </source>
</evidence>
<dbReference type="WBParaSite" id="SMUV_0000355401-mRNA-1">
    <property type="protein sequence ID" value="SMUV_0000355401-mRNA-1"/>
    <property type="gene ID" value="SMUV_0000355401"/>
</dbReference>
<proteinExistence type="predicted"/>
<reference evidence="3" key="1">
    <citation type="submission" date="2017-02" db="UniProtKB">
        <authorList>
            <consortium name="WormBaseParasite"/>
        </authorList>
    </citation>
    <scope>IDENTIFICATION</scope>
</reference>
<keyword evidence="1" id="KW-0812">Transmembrane</keyword>
<feature type="transmembrane region" description="Helical" evidence="1">
    <location>
        <begin position="84"/>
        <end position="106"/>
    </location>
</feature>
<keyword evidence="2" id="KW-1185">Reference proteome</keyword>
<evidence type="ECO:0000313" key="2">
    <source>
        <dbReference type="Proteomes" id="UP000046393"/>
    </source>
</evidence>
<organism evidence="2 3">
    <name type="scientific">Syphacia muris</name>
    <dbReference type="NCBI Taxonomy" id="451379"/>
    <lineage>
        <taxon>Eukaryota</taxon>
        <taxon>Metazoa</taxon>
        <taxon>Ecdysozoa</taxon>
        <taxon>Nematoda</taxon>
        <taxon>Chromadorea</taxon>
        <taxon>Rhabditida</taxon>
        <taxon>Spirurina</taxon>
        <taxon>Oxyuridomorpha</taxon>
        <taxon>Oxyuroidea</taxon>
        <taxon>Oxyuridae</taxon>
        <taxon>Syphacia</taxon>
    </lineage>
</organism>
<sequence>MFLGNNDIETGTKNDDDVCWSNSDAEYNEKLKKALSETAQQLQLQWTIIAMENRCSTCAVAVYRESRSCDGCRRRRKFMEQQEVAYVMVTVVLNEQFSVFASALLFHPEINNYNESCSRYFSIVQQFFHIFSS</sequence>